<accession>A0AA88SW35</accession>
<dbReference type="AlphaFoldDB" id="A0AA88SW35"/>
<evidence type="ECO:0000313" key="2">
    <source>
        <dbReference type="Proteomes" id="UP001187415"/>
    </source>
</evidence>
<protein>
    <submittedName>
        <fullName evidence="1">Uncharacterized protein</fullName>
    </submittedName>
</protein>
<keyword evidence="2" id="KW-1185">Reference proteome</keyword>
<name>A0AA88SW35_CHASR</name>
<dbReference type="EMBL" id="JAUPFM010000008">
    <property type="protein sequence ID" value="KAK2845204.1"/>
    <property type="molecule type" value="Genomic_DNA"/>
</dbReference>
<comment type="caution">
    <text evidence="1">The sequence shown here is derived from an EMBL/GenBank/DDBJ whole genome shotgun (WGS) entry which is preliminary data.</text>
</comment>
<proteinExistence type="predicted"/>
<gene>
    <name evidence="1" type="ORF">Q5P01_011863</name>
</gene>
<sequence>MVEAMEGNQQSVDVNILLLGANSVGKSGTYDGTTRFVSVYSQVERIDSQEICFNVWETRYTQLVFHQLAGLIREMWVPRKTNAGVQGIVGSLSAQFDPKHFQFGRVLMT</sequence>
<reference evidence="1" key="1">
    <citation type="submission" date="2023-07" db="EMBL/GenBank/DDBJ databases">
        <title>Chromosome-level Genome Assembly of Striped Snakehead (Channa striata).</title>
        <authorList>
            <person name="Liu H."/>
        </authorList>
    </citation>
    <scope>NUCLEOTIDE SEQUENCE</scope>
    <source>
        <strain evidence="1">Gz</strain>
        <tissue evidence="1">Muscle</tissue>
    </source>
</reference>
<evidence type="ECO:0000313" key="1">
    <source>
        <dbReference type="EMBL" id="KAK2845204.1"/>
    </source>
</evidence>
<dbReference type="Proteomes" id="UP001187415">
    <property type="component" value="Unassembled WGS sequence"/>
</dbReference>
<organism evidence="1 2">
    <name type="scientific">Channa striata</name>
    <name type="common">Snakehead murrel</name>
    <name type="synonym">Ophicephalus striatus</name>
    <dbReference type="NCBI Taxonomy" id="64152"/>
    <lineage>
        <taxon>Eukaryota</taxon>
        <taxon>Metazoa</taxon>
        <taxon>Chordata</taxon>
        <taxon>Craniata</taxon>
        <taxon>Vertebrata</taxon>
        <taxon>Euteleostomi</taxon>
        <taxon>Actinopterygii</taxon>
        <taxon>Neopterygii</taxon>
        <taxon>Teleostei</taxon>
        <taxon>Neoteleostei</taxon>
        <taxon>Acanthomorphata</taxon>
        <taxon>Anabantaria</taxon>
        <taxon>Anabantiformes</taxon>
        <taxon>Channoidei</taxon>
        <taxon>Channidae</taxon>
        <taxon>Channa</taxon>
    </lineage>
</organism>